<dbReference type="PANTHER" id="PTHR32315:SF3">
    <property type="entry name" value="ADENINE PHOSPHORIBOSYLTRANSFERASE"/>
    <property type="match status" value="1"/>
</dbReference>
<dbReference type="InterPro" id="IPR050054">
    <property type="entry name" value="UPRTase/APRTase"/>
</dbReference>
<dbReference type="CDD" id="cd06223">
    <property type="entry name" value="PRTases_typeI"/>
    <property type="match status" value="1"/>
</dbReference>
<dbReference type="NCBIfam" id="NF002636">
    <property type="entry name" value="PRK02304.1-5"/>
    <property type="match status" value="1"/>
</dbReference>
<dbReference type="Proteomes" id="UP000018458">
    <property type="component" value="Unassembled WGS sequence"/>
</dbReference>
<comment type="catalytic activity">
    <reaction evidence="1 12">
        <text>AMP + diphosphate = 5-phospho-alpha-D-ribose 1-diphosphate + adenine</text>
        <dbReference type="Rhea" id="RHEA:16609"/>
        <dbReference type="ChEBI" id="CHEBI:16708"/>
        <dbReference type="ChEBI" id="CHEBI:33019"/>
        <dbReference type="ChEBI" id="CHEBI:58017"/>
        <dbReference type="ChEBI" id="CHEBI:456215"/>
        <dbReference type="EC" id="2.4.2.7"/>
    </reaction>
</comment>
<dbReference type="Pfam" id="PF00156">
    <property type="entry name" value="Pribosyltran"/>
    <property type="match status" value="1"/>
</dbReference>
<dbReference type="GO" id="GO:0005737">
    <property type="term" value="C:cytoplasm"/>
    <property type="evidence" value="ECO:0007669"/>
    <property type="project" value="UniProtKB-SubCell"/>
</dbReference>
<evidence type="ECO:0000256" key="5">
    <source>
        <dbReference type="ARBA" id="ARBA00008391"/>
    </source>
</evidence>
<dbReference type="FunFam" id="3.40.50.2020:FF:000004">
    <property type="entry name" value="Adenine phosphoribosyltransferase"/>
    <property type="match status" value="1"/>
</dbReference>
<evidence type="ECO:0000256" key="3">
    <source>
        <dbReference type="ARBA" id="ARBA00004496"/>
    </source>
</evidence>
<evidence type="ECO:0000256" key="11">
    <source>
        <dbReference type="ARBA" id="ARBA00022726"/>
    </source>
</evidence>
<accession>E8LMY2</accession>
<dbReference type="GO" id="GO:0044209">
    <property type="term" value="P:AMP salvage"/>
    <property type="evidence" value="ECO:0007669"/>
    <property type="project" value="UniProtKB-UniRule"/>
</dbReference>
<comment type="similarity">
    <text evidence="5 12">Belongs to the purine/pyrimidine phosphoribosyltransferase family.</text>
</comment>
<gene>
    <name evidence="12 14" type="primary">apt</name>
    <name evidence="14" type="ORF">HMPREF9444_02131</name>
</gene>
<dbReference type="SUPFAM" id="SSF53271">
    <property type="entry name" value="PRTase-like"/>
    <property type="match status" value="1"/>
</dbReference>
<dbReference type="HAMAP" id="MF_00004">
    <property type="entry name" value="Aden_phosphoribosyltr"/>
    <property type="match status" value="1"/>
</dbReference>
<reference evidence="14 15" key="1">
    <citation type="submission" date="2011-01" db="EMBL/GenBank/DDBJ databases">
        <authorList>
            <person name="Weinstock G."/>
            <person name="Sodergren E."/>
            <person name="Clifton S."/>
            <person name="Fulton L."/>
            <person name="Fulton B."/>
            <person name="Courtney L."/>
            <person name="Fronick C."/>
            <person name="Harrison M."/>
            <person name="Strong C."/>
            <person name="Farmer C."/>
            <person name="Delahaunty K."/>
            <person name="Markovic C."/>
            <person name="Hall O."/>
            <person name="Minx P."/>
            <person name="Tomlinson C."/>
            <person name="Mitreva M."/>
            <person name="Hou S."/>
            <person name="Chen J."/>
            <person name="Wollam A."/>
            <person name="Pepin K.H."/>
            <person name="Johnson M."/>
            <person name="Bhonagiri V."/>
            <person name="Zhang X."/>
            <person name="Suruliraj S."/>
            <person name="Warren W."/>
            <person name="Chinwalla A."/>
            <person name="Mardis E.R."/>
            <person name="Wilson R.K."/>
        </authorList>
    </citation>
    <scope>NUCLEOTIDE SEQUENCE [LARGE SCALE GENOMIC DNA]</scope>
    <source>
        <strain evidence="15">DSM 22608 / JCM 16073 / KCTC 15190 / YIT 12066</strain>
    </source>
</reference>
<dbReference type="Gene3D" id="3.40.50.2020">
    <property type="match status" value="1"/>
</dbReference>
<protein>
    <recommendedName>
        <fullName evidence="7 12">Adenine phosphoribosyltransferase</fullName>
        <shortName evidence="12">APRT</shortName>
        <ecNumber evidence="7 12">2.4.2.7</ecNumber>
    </recommendedName>
</protein>
<keyword evidence="8 12" id="KW-0963">Cytoplasm</keyword>
<comment type="subcellular location">
    <subcellularLocation>
        <location evidence="3 12">Cytoplasm</location>
    </subcellularLocation>
</comment>
<evidence type="ECO:0000256" key="1">
    <source>
        <dbReference type="ARBA" id="ARBA00000868"/>
    </source>
</evidence>
<name>E8LMY2_SUCHY</name>
<dbReference type="RefSeq" id="WP_009144270.1">
    <property type="nucleotide sequence ID" value="NZ_GL831071.1"/>
</dbReference>
<dbReference type="GO" id="GO:0006166">
    <property type="term" value="P:purine ribonucleoside salvage"/>
    <property type="evidence" value="ECO:0007669"/>
    <property type="project" value="UniProtKB-UniRule"/>
</dbReference>
<dbReference type="EC" id="2.4.2.7" evidence="7 12"/>
<dbReference type="GO" id="GO:0003999">
    <property type="term" value="F:adenine phosphoribosyltransferase activity"/>
    <property type="evidence" value="ECO:0007669"/>
    <property type="project" value="UniProtKB-UniRule"/>
</dbReference>
<dbReference type="EMBL" id="AEVO01000150">
    <property type="protein sequence ID" value="EFY06158.1"/>
    <property type="molecule type" value="Genomic_DNA"/>
</dbReference>
<comment type="pathway">
    <text evidence="4 12">Purine metabolism; AMP biosynthesis via salvage pathway; AMP from adenine: step 1/1.</text>
</comment>
<dbReference type="AlphaFoldDB" id="E8LMY2"/>
<feature type="domain" description="Phosphoribosyltransferase" evidence="13">
    <location>
        <begin position="44"/>
        <end position="162"/>
    </location>
</feature>
<dbReference type="InterPro" id="IPR005764">
    <property type="entry name" value="Ade_phspho_trans"/>
</dbReference>
<dbReference type="PANTHER" id="PTHR32315">
    <property type="entry name" value="ADENINE PHOSPHORIBOSYLTRANSFERASE"/>
    <property type="match status" value="1"/>
</dbReference>
<evidence type="ECO:0000313" key="15">
    <source>
        <dbReference type="Proteomes" id="UP000018458"/>
    </source>
</evidence>
<evidence type="ECO:0000256" key="10">
    <source>
        <dbReference type="ARBA" id="ARBA00022679"/>
    </source>
</evidence>
<evidence type="ECO:0000256" key="7">
    <source>
        <dbReference type="ARBA" id="ARBA00011893"/>
    </source>
</evidence>
<dbReference type="eggNOG" id="COG0503">
    <property type="taxonomic scope" value="Bacteria"/>
</dbReference>
<comment type="function">
    <text evidence="2 12">Catalyzes a salvage reaction resulting in the formation of AMP, that is energically less costly than de novo synthesis.</text>
</comment>
<keyword evidence="15" id="KW-1185">Reference proteome</keyword>
<evidence type="ECO:0000313" key="14">
    <source>
        <dbReference type="EMBL" id="EFY06158.1"/>
    </source>
</evidence>
<proteinExistence type="inferred from homology"/>
<dbReference type="GO" id="GO:0006168">
    <property type="term" value="P:adenine salvage"/>
    <property type="evidence" value="ECO:0007669"/>
    <property type="project" value="InterPro"/>
</dbReference>
<comment type="caution">
    <text evidence="14">The sequence shown here is derived from an EMBL/GenBank/DDBJ whole genome shotgun (WGS) entry which is preliminary data.</text>
</comment>
<dbReference type="OrthoDB" id="9803963at2"/>
<keyword evidence="9 12" id="KW-0328">Glycosyltransferase</keyword>
<dbReference type="InterPro" id="IPR000836">
    <property type="entry name" value="PRTase_dom"/>
</dbReference>
<evidence type="ECO:0000256" key="9">
    <source>
        <dbReference type="ARBA" id="ARBA00022676"/>
    </source>
</evidence>
<dbReference type="UniPathway" id="UPA00588">
    <property type="reaction ID" value="UER00646"/>
</dbReference>
<keyword evidence="10 12" id="KW-0808">Transferase</keyword>
<dbReference type="NCBIfam" id="TIGR01090">
    <property type="entry name" value="apt"/>
    <property type="match status" value="1"/>
</dbReference>
<dbReference type="GO" id="GO:0016208">
    <property type="term" value="F:AMP binding"/>
    <property type="evidence" value="ECO:0007669"/>
    <property type="project" value="TreeGrafter"/>
</dbReference>
<evidence type="ECO:0000259" key="13">
    <source>
        <dbReference type="Pfam" id="PF00156"/>
    </source>
</evidence>
<comment type="subunit">
    <text evidence="6 12">Homodimer.</text>
</comment>
<evidence type="ECO:0000256" key="2">
    <source>
        <dbReference type="ARBA" id="ARBA00003968"/>
    </source>
</evidence>
<organism evidence="14 15">
    <name type="scientific">Succinatimonas hippei (strain DSM 22608 / JCM 16073 / KCTC 15190 / YIT 12066)</name>
    <dbReference type="NCBI Taxonomy" id="762983"/>
    <lineage>
        <taxon>Bacteria</taxon>
        <taxon>Pseudomonadati</taxon>
        <taxon>Pseudomonadota</taxon>
        <taxon>Gammaproteobacteria</taxon>
        <taxon>Aeromonadales</taxon>
        <taxon>Succinivibrionaceae</taxon>
        <taxon>Succinatimonas</taxon>
    </lineage>
</organism>
<dbReference type="NCBIfam" id="NF002634">
    <property type="entry name" value="PRK02304.1-3"/>
    <property type="match status" value="1"/>
</dbReference>
<dbReference type="InterPro" id="IPR029057">
    <property type="entry name" value="PRTase-like"/>
</dbReference>
<evidence type="ECO:0000256" key="8">
    <source>
        <dbReference type="ARBA" id="ARBA00022490"/>
    </source>
</evidence>
<dbReference type="STRING" id="762983.HMPREF9444_02131"/>
<keyword evidence="11 12" id="KW-0660">Purine salvage</keyword>
<evidence type="ECO:0000256" key="6">
    <source>
        <dbReference type="ARBA" id="ARBA00011738"/>
    </source>
</evidence>
<dbReference type="GO" id="GO:0002055">
    <property type="term" value="F:adenine binding"/>
    <property type="evidence" value="ECO:0007669"/>
    <property type="project" value="TreeGrafter"/>
</dbReference>
<sequence length="190" mass="21144">MSYKARIREFEAKVVKLKNSIKNIPDFPKPGILFRDVSSLCQDKDAFALSIDMLYEAFKDEKIDMVVAAEARGFVFGAPLAQRLHAGFAMARKPGKLPRSTLEESYDLEYGTSTLQITEDALQSGQRVLIVDDLLATGGTAEAMIRLCKHFDVEIVCTAFVIELFDLGGAVKIKNDYNIETFSLVEFPGH</sequence>
<dbReference type="HOGENOM" id="CLU_063339_3_0_6"/>
<evidence type="ECO:0000256" key="12">
    <source>
        <dbReference type="HAMAP-Rule" id="MF_00004"/>
    </source>
</evidence>
<evidence type="ECO:0000256" key="4">
    <source>
        <dbReference type="ARBA" id="ARBA00004659"/>
    </source>
</evidence>